<organism evidence="13 14">
    <name type="scientific">Neiella litorisoli</name>
    <dbReference type="NCBI Taxonomy" id="2771431"/>
    <lineage>
        <taxon>Bacteria</taxon>
        <taxon>Pseudomonadati</taxon>
        <taxon>Pseudomonadota</taxon>
        <taxon>Gammaproteobacteria</taxon>
        <taxon>Alteromonadales</taxon>
        <taxon>Echinimonadaceae</taxon>
        <taxon>Neiella</taxon>
    </lineage>
</organism>
<proteinExistence type="predicted"/>
<keyword evidence="10" id="KW-0998">Cell outer membrane</keyword>
<keyword evidence="3" id="KW-0813">Transport</keyword>
<keyword evidence="14" id="KW-1185">Reference proteome</keyword>
<keyword evidence="9" id="KW-0472">Membrane</keyword>
<evidence type="ECO:0000313" key="14">
    <source>
        <dbReference type="Proteomes" id="UP000638014"/>
    </source>
</evidence>
<dbReference type="EMBL" id="JACXAF010000017">
    <property type="protein sequence ID" value="MBD1390365.1"/>
    <property type="molecule type" value="Genomic_DNA"/>
</dbReference>
<comment type="subcellular location">
    <subcellularLocation>
        <location evidence="1">Cell outer membrane</location>
        <topology evidence="1">Multi-pass membrane protein</topology>
    </subcellularLocation>
</comment>
<dbReference type="PANTHER" id="PTHR34501:SF9">
    <property type="entry name" value="MAJOR OUTER MEMBRANE PROTEIN P.IA"/>
    <property type="match status" value="1"/>
</dbReference>
<name>A0A8J6QI66_9GAMM</name>
<evidence type="ECO:0000256" key="11">
    <source>
        <dbReference type="SAM" id="SignalP"/>
    </source>
</evidence>
<evidence type="ECO:0000256" key="4">
    <source>
        <dbReference type="ARBA" id="ARBA00022452"/>
    </source>
</evidence>
<dbReference type="AlphaFoldDB" id="A0A8J6QI66"/>
<keyword evidence="8" id="KW-0626">Porin</keyword>
<dbReference type="GO" id="GO:0046930">
    <property type="term" value="C:pore complex"/>
    <property type="evidence" value="ECO:0007669"/>
    <property type="project" value="UniProtKB-KW"/>
</dbReference>
<dbReference type="GO" id="GO:0006811">
    <property type="term" value="P:monoatomic ion transport"/>
    <property type="evidence" value="ECO:0007669"/>
    <property type="project" value="UniProtKB-KW"/>
</dbReference>
<dbReference type="Pfam" id="PF13609">
    <property type="entry name" value="Porin_4"/>
    <property type="match status" value="1"/>
</dbReference>
<evidence type="ECO:0000256" key="1">
    <source>
        <dbReference type="ARBA" id="ARBA00004571"/>
    </source>
</evidence>
<dbReference type="RefSeq" id="WP_191145435.1">
    <property type="nucleotide sequence ID" value="NZ_JACXAF010000017.1"/>
</dbReference>
<dbReference type="Gene3D" id="2.40.160.10">
    <property type="entry name" value="Porin"/>
    <property type="match status" value="1"/>
</dbReference>
<sequence length="321" mass="35038">MKKLCSALMLVSPLAMAAPADLAPTVYGKINVTVQNTDEAGDSTTEVKSHHSRFGLKGAAPINDDLSAVYLLEFKVNIDEDADNIKARNQYVGLRSKKMGELLLGRKDSAFKTSQGKVDRFGDINGDIAGLFASEDRVEESVHYTSPKFGKARFAATYVLEGNSKQSDASDNGASSDAFSLAVSYGDAGWKNGNWYASASYNSEVFGITSYRVTAYGQWNNIQLGAMFQDSESDRDDKVDKDGDGYLVNAGYKYNDWLFKAQYQDSDMALNSKSSAGEAINLGVDYKLAKSTTLYAFGTSFDLDDKEHDDEYVGVGIIHLF</sequence>
<evidence type="ECO:0000256" key="3">
    <source>
        <dbReference type="ARBA" id="ARBA00022448"/>
    </source>
</evidence>
<comment type="subunit">
    <text evidence="2">Homotrimer.</text>
</comment>
<evidence type="ECO:0000256" key="2">
    <source>
        <dbReference type="ARBA" id="ARBA00011233"/>
    </source>
</evidence>
<dbReference type="InterPro" id="IPR023614">
    <property type="entry name" value="Porin_dom_sf"/>
</dbReference>
<evidence type="ECO:0000259" key="12">
    <source>
        <dbReference type="Pfam" id="PF13609"/>
    </source>
</evidence>
<keyword evidence="6 11" id="KW-0732">Signal</keyword>
<comment type="caution">
    <text evidence="13">The sequence shown here is derived from an EMBL/GenBank/DDBJ whole genome shotgun (WGS) entry which is preliminary data.</text>
</comment>
<dbReference type="InterPro" id="IPR033900">
    <property type="entry name" value="Gram_neg_porin_domain"/>
</dbReference>
<feature type="signal peptide" evidence="11">
    <location>
        <begin position="1"/>
        <end position="17"/>
    </location>
</feature>
<dbReference type="PANTHER" id="PTHR34501">
    <property type="entry name" value="PROTEIN YDDL-RELATED"/>
    <property type="match status" value="1"/>
</dbReference>
<gene>
    <name evidence="13" type="ORF">IC617_13060</name>
</gene>
<evidence type="ECO:0000256" key="10">
    <source>
        <dbReference type="ARBA" id="ARBA00023237"/>
    </source>
</evidence>
<dbReference type="GO" id="GO:0009279">
    <property type="term" value="C:cell outer membrane"/>
    <property type="evidence" value="ECO:0007669"/>
    <property type="project" value="UniProtKB-SubCell"/>
</dbReference>
<evidence type="ECO:0000313" key="13">
    <source>
        <dbReference type="EMBL" id="MBD1390365.1"/>
    </source>
</evidence>
<feature type="domain" description="Porin" evidence="12">
    <location>
        <begin position="6"/>
        <end position="305"/>
    </location>
</feature>
<dbReference type="GO" id="GO:0015288">
    <property type="term" value="F:porin activity"/>
    <property type="evidence" value="ECO:0007669"/>
    <property type="project" value="UniProtKB-KW"/>
</dbReference>
<evidence type="ECO:0000256" key="7">
    <source>
        <dbReference type="ARBA" id="ARBA00023065"/>
    </source>
</evidence>
<evidence type="ECO:0000256" key="9">
    <source>
        <dbReference type="ARBA" id="ARBA00023136"/>
    </source>
</evidence>
<dbReference type="Proteomes" id="UP000638014">
    <property type="component" value="Unassembled WGS sequence"/>
</dbReference>
<feature type="chain" id="PRO_5035280294" evidence="11">
    <location>
        <begin position="18"/>
        <end position="321"/>
    </location>
</feature>
<evidence type="ECO:0000256" key="8">
    <source>
        <dbReference type="ARBA" id="ARBA00023114"/>
    </source>
</evidence>
<keyword evidence="5" id="KW-0812">Transmembrane</keyword>
<dbReference type="SUPFAM" id="SSF56935">
    <property type="entry name" value="Porins"/>
    <property type="match status" value="1"/>
</dbReference>
<keyword evidence="4" id="KW-1134">Transmembrane beta strand</keyword>
<dbReference type="InterPro" id="IPR050298">
    <property type="entry name" value="Gram-neg_bact_OMP"/>
</dbReference>
<protein>
    <submittedName>
        <fullName evidence="13">Porin</fullName>
    </submittedName>
</protein>
<evidence type="ECO:0000256" key="6">
    <source>
        <dbReference type="ARBA" id="ARBA00022729"/>
    </source>
</evidence>
<keyword evidence="7" id="KW-0406">Ion transport</keyword>
<dbReference type="CDD" id="cd00342">
    <property type="entry name" value="gram_neg_porins"/>
    <property type="match status" value="1"/>
</dbReference>
<accession>A0A8J6QI66</accession>
<reference evidence="13" key="1">
    <citation type="submission" date="2020-09" db="EMBL/GenBank/DDBJ databases">
        <title>A novel bacterium of genus Neiella, isolated from South China Sea.</title>
        <authorList>
            <person name="Huang H."/>
            <person name="Mo K."/>
            <person name="Hu Y."/>
        </authorList>
    </citation>
    <scope>NUCLEOTIDE SEQUENCE</scope>
    <source>
        <strain evidence="13">HB171785</strain>
    </source>
</reference>
<evidence type="ECO:0000256" key="5">
    <source>
        <dbReference type="ARBA" id="ARBA00022692"/>
    </source>
</evidence>